<dbReference type="GeneID" id="101158252"/>
<feature type="compositionally biased region" description="Low complexity" evidence="4">
    <location>
        <begin position="440"/>
        <end position="455"/>
    </location>
</feature>
<reference evidence="6" key="3">
    <citation type="submission" date="2025-09" db="UniProtKB">
        <authorList>
            <consortium name="Ensembl"/>
        </authorList>
    </citation>
    <scope>IDENTIFICATION</scope>
    <source>
        <strain evidence="6">Hd-rR</strain>
    </source>
</reference>
<evidence type="ECO:0000313" key="6">
    <source>
        <dbReference type="Ensembl" id="ENSORLP00000023412.2"/>
    </source>
</evidence>
<name>H2MWY5_ORYLA</name>
<dbReference type="PANTHER" id="PTHR23239">
    <property type="entry name" value="INTERMEDIATE FILAMENT"/>
    <property type="match status" value="1"/>
</dbReference>
<dbReference type="GO" id="GO:0005856">
    <property type="term" value="C:cytoskeleton"/>
    <property type="evidence" value="ECO:0000318"/>
    <property type="project" value="GO_Central"/>
</dbReference>
<dbReference type="Pfam" id="PF00038">
    <property type="entry name" value="Filament"/>
    <property type="match status" value="1"/>
</dbReference>
<dbReference type="OrthoDB" id="2441647at2759"/>
<dbReference type="PRINTS" id="PR01248">
    <property type="entry name" value="TYPE1KERATIN"/>
</dbReference>
<feature type="coiled-coil region" evidence="3">
    <location>
        <begin position="74"/>
        <end position="207"/>
    </location>
</feature>
<dbReference type="AlphaFoldDB" id="H2MWY5"/>
<dbReference type="GeneTree" id="ENSGT00940000153309"/>
<reference evidence="6 7" key="1">
    <citation type="journal article" date="2007" name="Nature">
        <title>The medaka draft genome and insights into vertebrate genome evolution.</title>
        <authorList>
            <person name="Kasahara M."/>
            <person name="Naruse K."/>
            <person name="Sasaki S."/>
            <person name="Nakatani Y."/>
            <person name="Qu W."/>
            <person name="Ahsan B."/>
            <person name="Yamada T."/>
            <person name="Nagayasu Y."/>
            <person name="Doi K."/>
            <person name="Kasai Y."/>
            <person name="Jindo T."/>
            <person name="Kobayashi D."/>
            <person name="Shimada A."/>
            <person name="Toyoda A."/>
            <person name="Kuroki Y."/>
            <person name="Fujiyama A."/>
            <person name="Sasaki T."/>
            <person name="Shimizu A."/>
            <person name="Asakawa S."/>
            <person name="Shimizu N."/>
            <person name="Hashimoto S."/>
            <person name="Yang J."/>
            <person name="Lee Y."/>
            <person name="Matsushima K."/>
            <person name="Sugano S."/>
            <person name="Sakaizumi M."/>
            <person name="Narita T."/>
            <person name="Ohishi K."/>
            <person name="Haga S."/>
            <person name="Ohta F."/>
            <person name="Nomoto H."/>
            <person name="Nogata K."/>
            <person name="Morishita T."/>
            <person name="Endo T."/>
            <person name="Shin-I T."/>
            <person name="Takeda H."/>
            <person name="Morishita S."/>
            <person name="Kohara Y."/>
        </authorList>
    </citation>
    <scope>NUCLEOTIDE SEQUENCE [LARGE SCALE GENOMIC DNA]</scope>
    <source>
        <strain evidence="6 7">Hd-rR</strain>
    </source>
</reference>
<protein>
    <recommendedName>
        <fullName evidence="5">IF rod domain-containing protein</fullName>
    </recommendedName>
</protein>
<dbReference type="SMART" id="SM01391">
    <property type="entry name" value="Filament"/>
    <property type="match status" value="1"/>
</dbReference>
<organism evidence="6 7">
    <name type="scientific">Oryzias latipes</name>
    <name type="common">Japanese rice fish</name>
    <name type="synonym">Japanese killifish</name>
    <dbReference type="NCBI Taxonomy" id="8090"/>
    <lineage>
        <taxon>Eukaryota</taxon>
        <taxon>Metazoa</taxon>
        <taxon>Chordata</taxon>
        <taxon>Craniata</taxon>
        <taxon>Vertebrata</taxon>
        <taxon>Euteleostomi</taxon>
        <taxon>Actinopterygii</taxon>
        <taxon>Neopterygii</taxon>
        <taxon>Teleostei</taxon>
        <taxon>Neoteleostei</taxon>
        <taxon>Acanthomorphata</taxon>
        <taxon>Ovalentaria</taxon>
        <taxon>Atherinomorphae</taxon>
        <taxon>Beloniformes</taxon>
        <taxon>Adrianichthyidae</taxon>
        <taxon>Oryziinae</taxon>
        <taxon>Oryzias</taxon>
    </lineage>
</organism>
<dbReference type="SUPFAM" id="SSF64593">
    <property type="entry name" value="Intermediate filament protein, coiled coil region"/>
    <property type="match status" value="2"/>
</dbReference>
<reference evidence="6" key="2">
    <citation type="submission" date="2025-08" db="UniProtKB">
        <authorList>
            <consortium name="Ensembl"/>
        </authorList>
    </citation>
    <scope>IDENTIFICATION</scope>
    <source>
        <strain evidence="6">Hd-rR</strain>
    </source>
</reference>
<dbReference type="RefSeq" id="XP_004084572.1">
    <property type="nucleotide sequence ID" value="XM_004084524.4"/>
</dbReference>
<dbReference type="InterPro" id="IPR002957">
    <property type="entry name" value="Keratin_I"/>
</dbReference>
<dbReference type="GO" id="GO:0005882">
    <property type="term" value="C:intermediate filament"/>
    <property type="evidence" value="ECO:0007669"/>
    <property type="project" value="UniProtKB-KW"/>
</dbReference>
<dbReference type="PANTHER" id="PTHR23239:SF358">
    <property type="entry name" value="KERATIN, TYPE I CYTOSKELETAL 18"/>
    <property type="match status" value="1"/>
</dbReference>
<dbReference type="Ensembl" id="ENSORLT00000023413.2">
    <property type="protein sequence ID" value="ENSORLP00000023412.2"/>
    <property type="gene ID" value="ENSORLG00000018742.2"/>
</dbReference>
<dbReference type="PROSITE" id="PS51842">
    <property type="entry name" value="IF_ROD_2"/>
    <property type="match status" value="1"/>
</dbReference>
<keyword evidence="7" id="KW-1185">Reference proteome</keyword>
<feature type="region of interest" description="Disordered" evidence="4">
    <location>
        <begin position="402"/>
        <end position="455"/>
    </location>
</feature>
<dbReference type="Gene3D" id="1.20.5.170">
    <property type="match status" value="1"/>
</dbReference>
<dbReference type="Gene3D" id="1.20.5.500">
    <property type="entry name" value="Single helix bin"/>
    <property type="match status" value="1"/>
</dbReference>
<feature type="compositionally biased region" description="Polar residues" evidence="4">
    <location>
        <begin position="34"/>
        <end position="51"/>
    </location>
</feature>
<dbReference type="Bgee" id="ENSORLG00000018742">
    <property type="expression patterns" value="Expressed in adult organism and 6 other cell types or tissues"/>
</dbReference>
<evidence type="ECO:0000256" key="1">
    <source>
        <dbReference type="ARBA" id="ARBA00022754"/>
    </source>
</evidence>
<dbReference type="STRING" id="8090.ENSORLP00000023412"/>
<evidence type="ECO:0000259" key="5">
    <source>
        <dbReference type="PROSITE" id="PS51842"/>
    </source>
</evidence>
<dbReference type="KEGG" id="ola:101158252"/>
<dbReference type="eggNOG" id="ENOG502R8RF">
    <property type="taxonomic scope" value="Eukaryota"/>
</dbReference>
<dbReference type="HOGENOM" id="CLU_012560_8_1_1"/>
<keyword evidence="2 3" id="KW-0175">Coiled coil</keyword>
<evidence type="ECO:0000313" key="7">
    <source>
        <dbReference type="Proteomes" id="UP000001038"/>
    </source>
</evidence>
<feature type="region of interest" description="Disordered" evidence="4">
    <location>
        <begin position="1"/>
        <end position="72"/>
    </location>
</feature>
<dbReference type="GO" id="GO:0005198">
    <property type="term" value="F:structural molecule activity"/>
    <property type="evidence" value="ECO:0007669"/>
    <property type="project" value="InterPro"/>
</dbReference>
<feature type="coiled-coil region" evidence="3">
    <location>
        <begin position="279"/>
        <end position="380"/>
    </location>
</feature>
<dbReference type="Proteomes" id="UP000001038">
    <property type="component" value="Chromosome 2"/>
</dbReference>
<gene>
    <name evidence="6" type="primary">LOC101158252</name>
</gene>
<accession>H2MWY5</accession>
<evidence type="ECO:0000256" key="3">
    <source>
        <dbReference type="SAM" id="Coils"/>
    </source>
</evidence>
<evidence type="ECO:0000256" key="4">
    <source>
        <dbReference type="SAM" id="MobiDB-lite"/>
    </source>
</evidence>
<dbReference type="InParanoid" id="H2MWY5"/>
<dbReference type="InterPro" id="IPR039008">
    <property type="entry name" value="IF_rod_dom"/>
</dbReference>
<proteinExistence type="predicted"/>
<feature type="domain" description="IF rod" evidence="5">
    <location>
        <begin position="70"/>
        <end position="381"/>
    </location>
</feature>
<sequence>MQRNSSKSLFGVPGSRGARASVSSLEGLRKVLRNEQQSDSIPQARASLQSQQREDAPDSPAPSTTDDMEHRQTLRGLNDRLAGYLDRVKLLREENQDLQKQIDEIEAKRKVPSGRDWDQTLESLEDLKKKIKEITMENVKILLQTDSSVLANEDFKKKLEAETKANKELDKDLEDLKRTLEDTKLTQENLQQEMELVKSELDGLTRDHQNEVKDLCEKIKNSKVTVEIESQTSNLADLVKNIRVHYEKVADNNMKEMDNWYKSKFDNIKVEDAQNLEALESGKSELKDLMKQKKILEIQIKTLLGTINSLEENIRRTKDECALRLQPTWAVIRDLQRQLTEVTQQIEQQAAQNRDLLGIKTKLEQEIQKYDDLMRGITADPESLEFSLDEALNCERSALNEEPLRMEEQEVQQQAFSQPPAALQAPPEVKGEGALEAEEGAVNVKEAAVSKSAKK</sequence>
<evidence type="ECO:0000256" key="2">
    <source>
        <dbReference type="ARBA" id="ARBA00023054"/>
    </source>
</evidence>
<keyword evidence="1" id="KW-0403">Intermediate filament</keyword>
<dbReference type="Gene3D" id="1.20.5.1160">
    <property type="entry name" value="Vasodilator-stimulated phosphoprotein"/>
    <property type="match status" value="1"/>
</dbReference>